<accession>A0A6C0RDN7</accession>
<dbReference type="PROSITE" id="PS00105">
    <property type="entry name" value="AA_TRANSFER_CLASS_1"/>
    <property type="match status" value="1"/>
</dbReference>
<dbReference type="InterPro" id="IPR015421">
    <property type="entry name" value="PyrdxlP-dep_Trfase_major"/>
</dbReference>
<name>A0A6C0RDN7_9BACT</name>
<keyword evidence="2" id="KW-0663">Pyridoxal phosphate</keyword>
<reference evidence="5 6" key="1">
    <citation type="submission" date="2020-02" db="EMBL/GenBank/DDBJ databases">
        <title>Genome sequencing for Draconibacterium sp. strain M1.</title>
        <authorList>
            <person name="Park S.-J."/>
        </authorList>
    </citation>
    <scope>NUCLEOTIDE SEQUENCE [LARGE SCALE GENOMIC DNA]</scope>
    <source>
        <strain evidence="5 6">M1</strain>
    </source>
</reference>
<gene>
    <name evidence="5" type="ORF">G0Q07_05775</name>
</gene>
<dbReference type="InterPro" id="IPR004838">
    <property type="entry name" value="NHTrfase_class1_PyrdxlP-BS"/>
</dbReference>
<proteinExistence type="inferred from homology"/>
<sequence>MEKKQIEIKSYLFNETSHSPSLIDIIGEDQLNDVVDFCFIENPYFPDEQLLRKLQEKLPEVIKAYPSSNPKLAQQDLAAVVHVKPEYLVLGNGATELITIIQNNLVEEMGIPIPTFSEYIDKIQNLDKVKLFQLPANNKYQLDLEEYADWLVEEKRSSALIINPGNPTGQLISIEKLTDFLTRMKHLKLVLLDESFIDFADEEIPSLMSQVEQFQNLIIVRSMSKHCGVPGLRLGYCCTANEYYLRQIRNALPVWNINTLAEYFLTQLKETDVEYHKARKHVITDVRELHEALCKIDGYEVYPSNSNFILLKIKFEMSAYDLQMKLLQDFGVYVRDCSNKIGLDDKHIRIASKGRDKDQLLIHALTEVAATVQ</sequence>
<keyword evidence="3 5" id="KW-0808">Transferase</keyword>
<dbReference type="InterPro" id="IPR004839">
    <property type="entry name" value="Aminotransferase_I/II_large"/>
</dbReference>
<dbReference type="Proteomes" id="UP000474630">
    <property type="component" value="Chromosome"/>
</dbReference>
<protein>
    <recommendedName>
        <fullName evidence="3">Aminotransferase</fullName>
        <ecNumber evidence="3">2.6.1.-</ecNumber>
    </recommendedName>
</protein>
<dbReference type="EC" id="2.6.1.-" evidence="3"/>
<dbReference type="Gene3D" id="3.90.1150.10">
    <property type="entry name" value="Aspartate Aminotransferase, domain 1"/>
    <property type="match status" value="1"/>
</dbReference>
<dbReference type="Gene3D" id="3.40.640.10">
    <property type="entry name" value="Type I PLP-dependent aspartate aminotransferase-like (Major domain)"/>
    <property type="match status" value="1"/>
</dbReference>
<evidence type="ECO:0000256" key="3">
    <source>
        <dbReference type="RuleBase" id="RU000481"/>
    </source>
</evidence>
<dbReference type="EMBL" id="CP048409">
    <property type="protein sequence ID" value="QIA07261.1"/>
    <property type="molecule type" value="Genomic_DNA"/>
</dbReference>
<comment type="cofactor">
    <cofactor evidence="1 3">
        <name>pyridoxal 5'-phosphate</name>
        <dbReference type="ChEBI" id="CHEBI:597326"/>
    </cofactor>
</comment>
<dbReference type="GO" id="GO:0008483">
    <property type="term" value="F:transaminase activity"/>
    <property type="evidence" value="ECO:0007669"/>
    <property type="project" value="UniProtKB-KW"/>
</dbReference>
<feature type="domain" description="Aminotransferase class I/classII large" evidence="4">
    <location>
        <begin position="33"/>
        <end position="350"/>
    </location>
</feature>
<evidence type="ECO:0000259" key="4">
    <source>
        <dbReference type="Pfam" id="PF00155"/>
    </source>
</evidence>
<dbReference type="AlphaFoldDB" id="A0A6C0RDN7"/>
<dbReference type="InterPro" id="IPR015424">
    <property type="entry name" value="PyrdxlP-dep_Trfase"/>
</dbReference>
<evidence type="ECO:0000256" key="2">
    <source>
        <dbReference type="ARBA" id="ARBA00022898"/>
    </source>
</evidence>
<dbReference type="CDD" id="cd00609">
    <property type="entry name" value="AAT_like"/>
    <property type="match status" value="1"/>
</dbReference>
<evidence type="ECO:0000256" key="1">
    <source>
        <dbReference type="ARBA" id="ARBA00001933"/>
    </source>
</evidence>
<dbReference type="PANTHER" id="PTHR42885">
    <property type="entry name" value="HISTIDINOL-PHOSPHATE AMINOTRANSFERASE-RELATED"/>
    <property type="match status" value="1"/>
</dbReference>
<keyword evidence="6" id="KW-1185">Reference proteome</keyword>
<dbReference type="GO" id="GO:0030170">
    <property type="term" value="F:pyridoxal phosphate binding"/>
    <property type="evidence" value="ECO:0007669"/>
    <property type="project" value="InterPro"/>
</dbReference>
<comment type="similarity">
    <text evidence="3">Belongs to the class-I pyridoxal-phosphate-dependent aminotransferase family.</text>
</comment>
<dbReference type="RefSeq" id="WP_163345188.1">
    <property type="nucleotide sequence ID" value="NZ_CP048409.1"/>
</dbReference>
<evidence type="ECO:0000313" key="5">
    <source>
        <dbReference type="EMBL" id="QIA07261.1"/>
    </source>
</evidence>
<organism evidence="5 6">
    <name type="scientific">Draconibacterium halophilum</name>
    <dbReference type="NCBI Taxonomy" id="2706887"/>
    <lineage>
        <taxon>Bacteria</taxon>
        <taxon>Pseudomonadati</taxon>
        <taxon>Bacteroidota</taxon>
        <taxon>Bacteroidia</taxon>
        <taxon>Marinilabiliales</taxon>
        <taxon>Prolixibacteraceae</taxon>
        <taxon>Draconibacterium</taxon>
    </lineage>
</organism>
<dbReference type="PANTHER" id="PTHR42885:SF1">
    <property type="entry name" value="THREONINE-PHOSPHATE DECARBOXYLASE"/>
    <property type="match status" value="1"/>
</dbReference>
<dbReference type="KEGG" id="drc:G0Q07_05775"/>
<dbReference type="Pfam" id="PF00155">
    <property type="entry name" value="Aminotran_1_2"/>
    <property type="match status" value="1"/>
</dbReference>
<evidence type="ECO:0000313" key="6">
    <source>
        <dbReference type="Proteomes" id="UP000474630"/>
    </source>
</evidence>
<keyword evidence="3 5" id="KW-0032">Aminotransferase</keyword>
<dbReference type="SUPFAM" id="SSF53383">
    <property type="entry name" value="PLP-dependent transferases"/>
    <property type="match status" value="1"/>
</dbReference>
<dbReference type="InterPro" id="IPR015422">
    <property type="entry name" value="PyrdxlP-dep_Trfase_small"/>
</dbReference>